<name>A0AAD7LT71_QUISA</name>
<dbReference type="AlphaFoldDB" id="A0AAD7LT71"/>
<evidence type="ECO:0000256" key="1">
    <source>
        <dbReference type="SAM" id="SignalP"/>
    </source>
</evidence>
<dbReference type="Proteomes" id="UP001163823">
    <property type="component" value="Chromosome 6"/>
</dbReference>
<sequence length="153" mass="17655">MFESRNAAFLLFFLHFCLPSRARFVTVSTPVAAAVQTTAAVCLPLHPAPCYLLVFHYRKIPEDKSLYYNDFKTYSRVDSCILGCVQCNNVFQKLCSELSRKQSSGPLIWKKDGHSYWIPPNWWESLCDQWVSLESDELIHHAFGSLEIVVYQK</sequence>
<proteinExistence type="predicted"/>
<feature type="signal peptide" evidence="1">
    <location>
        <begin position="1"/>
        <end position="22"/>
    </location>
</feature>
<protein>
    <submittedName>
        <fullName evidence="2">Uncharacterized protein</fullName>
    </submittedName>
</protein>
<keyword evidence="3" id="KW-1185">Reference proteome</keyword>
<organism evidence="2 3">
    <name type="scientific">Quillaja saponaria</name>
    <name type="common">Soap bark tree</name>
    <dbReference type="NCBI Taxonomy" id="32244"/>
    <lineage>
        <taxon>Eukaryota</taxon>
        <taxon>Viridiplantae</taxon>
        <taxon>Streptophyta</taxon>
        <taxon>Embryophyta</taxon>
        <taxon>Tracheophyta</taxon>
        <taxon>Spermatophyta</taxon>
        <taxon>Magnoliopsida</taxon>
        <taxon>eudicotyledons</taxon>
        <taxon>Gunneridae</taxon>
        <taxon>Pentapetalae</taxon>
        <taxon>rosids</taxon>
        <taxon>fabids</taxon>
        <taxon>Fabales</taxon>
        <taxon>Quillajaceae</taxon>
        <taxon>Quillaja</taxon>
    </lineage>
</organism>
<gene>
    <name evidence="2" type="ORF">O6P43_013707</name>
</gene>
<comment type="caution">
    <text evidence="2">The sequence shown here is derived from an EMBL/GenBank/DDBJ whole genome shotgun (WGS) entry which is preliminary data.</text>
</comment>
<evidence type="ECO:0000313" key="2">
    <source>
        <dbReference type="EMBL" id="KAJ7963803.1"/>
    </source>
</evidence>
<dbReference type="KEGG" id="qsa:O6P43_013707"/>
<evidence type="ECO:0000313" key="3">
    <source>
        <dbReference type="Proteomes" id="UP001163823"/>
    </source>
</evidence>
<reference evidence="2" key="1">
    <citation type="journal article" date="2023" name="Science">
        <title>Elucidation of the pathway for biosynthesis of saponin adjuvants from the soapbark tree.</title>
        <authorList>
            <person name="Reed J."/>
            <person name="Orme A."/>
            <person name="El-Demerdash A."/>
            <person name="Owen C."/>
            <person name="Martin L.B.B."/>
            <person name="Misra R.C."/>
            <person name="Kikuchi S."/>
            <person name="Rejzek M."/>
            <person name="Martin A.C."/>
            <person name="Harkess A."/>
            <person name="Leebens-Mack J."/>
            <person name="Louveau T."/>
            <person name="Stephenson M.J."/>
            <person name="Osbourn A."/>
        </authorList>
    </citation>
    <scope>NUCLEOTIDE SEQUENCE</scope>
    <source>
        <strain evidence="2">S10</strain>
    </source>
</reference>
<feature type="chain" id="PRO_5042092232" evidence="1">
    <location>
        <begin position="23"/>
        <end position="153"/>
    </location>
</feature>
<keyword evidence="1" id="KW-0732">Signal</keyword>
<dbReference type="EMBL" id="JARAOO010000006">
    <property type="protein sequence ID" value="KAJ7963803.1"/>
    <property type="molecule type" value="Genomic_DNA"/>
</dbReference>
<accession>A0AAD7LT71</accession>